<evidence type="ECO:0000256" key="2">
    <source>
        <dbReference type="ARBA" id="ARBA00021980"/>
    </source>
</evidence>
<dbReference type="CDD" id="cd17767">
    <property type="entry name" value="UP_EcUdp-like"/>
    <property type="match status" value="1"/>
</dbReference>
<evidence type="ECO:0000313" key="6">
    <source>
        <dbReference type="Proteomes" id="UP001559025"/>
    </source>
</evidence>
<evidence type="ECO:0000259" key="4">
    <source>
        <dbReference type="Pfam" id="PF01048"/>
    </source>
</evidence>
<dbReference type="PANTHER" id="PTHR43691:SF11">
    <property type="entry name" value="FI09636P-RELATED"/>
    <property type="match status" value="1"/>
</dbReference>
<dbReference type="EMBL" id="JAZHFV010000005">
    <property type="protein sequence ID" value="MEX4008653.1"/>
    <property type="molecule type" value="Genomic_DNA"/>
</dbReference>
<evidence type="ECO:0000256" key="3">
    <source>
        <dbReference type="ARBA" id="ARBA00048447"/>
    </source>
</evidence>
<dbReference type="Gene3D" id="3.40.50.1580">
    <property type="entry name" value="Nucleoside phosphorylase domain"/>
    <property type="match status" value="1"/>
</dbReference>
<dbReference type="SUPFAM" id="SSF53167">
    <property type="entry name" value="Purine and uridine phosphorylases"/>
    <property type="match status" value="1"/>
</dbReference>
<gene>
    <name evidence="5" type="ORF">V1479_15170</name>
</gene>
<dbReference type="InterPro" id="IPR000845">
    <property type="entry name" value="Nucleoside_phosphorylase_d"/>
</dbReference>
<protein>
    <recommendedName>
        <fullName evidence="2">Uridine phosphorylase</fullName>
        <ecNumber evidence="1">2.4.2.3</ecNumber>
    </recommendedName>
</protein>
<name>A0ABV3WWU7_9HYPH</name>
<organism evidence="5 6">
    <name type="scientific">Neoaquamicrobium sediminum</name>
    <dbReference type="NCBI Taxonomy" id="1849104"/>
    <lineage>
        <taxon>Bacteria</taxon>
        <taxon>Pseudomonadati</taxon>
        <taxon>Pseudomonadota</taxon>
        <taxon>Alphaproteobacteria</taxon>
        <taxon>Hyphomicrobiales</taxon>
        <taxon>Phyllobacteriaceae</taxon>
        <taxon>Neoaquamicrobium</taxon>
    </lineage>
</organism>
<reference evidence="5 6" key="1">
    <citation type="submission" date="2024-01" db="EMBL/GenBank/DDBJ databases">
        <title>New evidence supports the origin of RcGTA from prophage.</title>
        <authorList>
            <person name="Xu Y."/>
            <person name="Liu B."/>
            <person name="Chen F."/>
        </authorList>
    </citation>
    <scope>NUCLEOTIDE SEQUENCE [LARGE SCALE GENOMIC DNA]</scope>
    <source>
        <strain evidence="5 6">CBW1107-2</strain>
    </source>
</reference>
<dbReference type="Pfam" id="PF01048">
    <property type="entry name" value="PNP_UDP_1"/>
    <property type="match status" value="1"/>
</dbReference>
<comment type="catalytic activity">
    <reaction evidence="3">
        <text>uridine + phosphate = alpha-D-ribose 1-phosphate + uracil</text>
        <dbReference type="Rhea" id="RHEA:24388"/>
        <dbReference type="ChEBI" id="CHEBI:16704"/>
        <dbReference type="ChEBI" id="CHEBI:17568"/>
        <dbReference type="ChEBI" id="CHEBI:43474"/>
        <dbReference type="ChEBI" id="CHEBI:57720"/>
        <dbReference type="EC" id="2.4.2.3"/>
    </reaction>
</comment>
<evidence type="ECO:0000313" key="5">
    <source>
        <dbReference type="EMBL" id="MEX4008653.1"/>
    </source>
</evidence>
<accession>A0ABV3WWU7</accession>
<dbReference type="Proteomes" id="UP001559025">
    <property type="component" value="Unassembled WGS sequence"/>
</dbReference>
<dbReference type="PANTHER" id="PTHR43691">
    <property type="entry name" value="URIDINE PHOSPHORYLASE"/>
    <property type="match status" value="1"/>
</dbReference>
<dbReference type="EC" id="2.4.2.3" evidence="1"/>
<proteinExistence type="predicted"/>
<evidence type="ECO:0000256" key="1">
    <source>
        <dbReference type="ARBA" id="ARBA00011888"/>
    </source>
</evidence>
<feature type="domain" description="Nucleoside phosphorylase" evidence="4">
    <location>
        <begin position="31"/>
        <end position="231"/>
    </location>
</feature>
<dbReference type="InterPro" id="IPR035994">
    <property type="entry name" value="Nucleoside_phosphorylase_sf"/>
</dbReference>
<comment type="caution">
    <text evidence="5">The sequence shown here is derived from an EMBL/GenBank/DDBJ whole genome shotgun (WGS) entry which is preliminary data.</text>
</comment>
<keyword evidence="6" id="KW-1185">Reference proteome</keyword>
<dbReference type="RefSeq" id="WP_368803658.1">
    <property type="nucleotide sequence ID" value="NZ_JAZHFV010000005.1"/>
</dbReference>
<sequence>MAMNERSAIWPWKGDVPPHLPRPDNMPKAFLLPGDPGRVDKAAEVLDDFRIVGQNREFRMGVGTLDGVAVGICSTGIGGASTEIVMVELAALGVEVAIRTGGMGALAKNLALGDFLVVAEAVRNSGVATFYAEPGERVLADTGIVALLDASRGELGLPGRPGTCATADGYYRAQGRPDRPHGNGTPAILDQLAARGAEGIEMEAEIVLAAGHALGMRAGAVLAVHAHRLSDGWLEDYDKTQRDLLRLGAMAAARAVVGR</sequence>